<protein>
    <submittedName>
        <fullName evidence="1">Uncharacterized protein</fullName>
    </submittedName>
</protein>
<dbReference type="Proteomes" id="UP000187203">
    <property type="component" value="Unassembled WGS sequence"/>
</dbReference>
<evidence type="ECO:0000313" key="2">
    <source>
        <dbReference type="Proteomes" id="UP000187203"/>
    </source>
</evidence>
<reference evidence="2" key="1">
    <citation type="submission" date="2013-09" db="EMBL/GenBank/DDBJ databases">
        <title>Corchorus olitorius genome sequencing.</title>
        <authorList>
            <person name="Alam M."/>
            <person name="Haque M.S."/>
            <person name="Islam M.S."/>
            <person name="Emdad E.M."/>
            <person name="Islam M.M."/>
            <person name="Ahmed B."/>
            <person name="Halim A."/>
            <person name="Hossen Q.M.M."/>
            <person name="Hossain M.Z."/>
            <person name="Ahmed R."/>
            <person name="Khan M.M."/>
            <person name="Islam R."/>
            <person name="Rashid M.M."/>
            <person name="Khan S.A."/>
            <person name="Rahman M.S."/>
            <person name="Alam M."/>
            <person name="Yahiya A.S."/>
            <person name="Khan M.S."/>
            <person name="Azam M.S."/>
            <person name="Haque T."/>
            <person name="Lashkar M.Z.H."/>
            <person name="Akhand A.I."/>
            <person name="Morshed G."/>
            <person name="Roy S."/>
            <person name="Uddin K.S."/>
            <person name="Rabeya T."/>
            <person name="Hossain A.S."/>
            <person name="Chowdhury A."/>
            <person name="Snigdha A.R."/>
            <person name="Mortoza M.S."/>
            <person name="Matin S.A."/>
            <person name="Hoque S.M.E."/>
            <person name="Islam M.K."/>
            <person name="Roy D.K."/>
            <person name="Haider R."/>
            <person name="Moosa M.M."/>
            <person name="Elias S.M."/>
            <person name="Hasan A.M."/>
            <person name="Jahan S."/>
            <person name="Shafiuddin M."/>
            <person name="Mahmood N."/>
            <person name="Shommy N.S."/>
        </authorList>
    </citation>
    <scope>NUCLEOTIDE SEQUENCE [LARGE SCALE GENOMIC DNA]</scope>
    <source>
        <strain evidence="2">cv. O-4</strain>
    </source>
</reference>
<sequence>MILLEQEFFALFEGSVDEGDKLGASTLSWLHELAGRYFCETHAYAYLREWKPI</sequence>
<keyword evidence="2" id="KW-1185">Reference proteome</keyword>
<organism evidence="1 2">
    <name type="scientific">Corchorus olitorius</name>
    <dbReference type="NCBI Taxonomy" id="93759"/>
    <lineage>
        <taxon>Eukaryota</taxon>
        <taxon>Viridiplantae</taxon>
        <taxon>Streptophyta</taxon>
        <taxon>Embryophyta</taxon>
        <taxon>Tracheophyta</taxon>
        <taxon>Spermatophyta</taxon>
        <taxon>Magnoliopsida</taxon>
        <taxon>eudicotyledons</taxon>
        <taxon>Gunneridae</taxon>
        <taxon>Pentapetalae</taxon>
        <taxon>rosids</taxon>
        <taxon>malvids</taxon>
        <taxon>Malvales</taxon>
        <taxon>Malvaceae</taxon>
        <taxon>Grewioideae</taxon>
        <taxon>Apeibeae</taxon>
        <taxon>Corchorus</taxon>
    </lineage>
</organism>
<proteinExistence type="predicted"/>
<comment type="caution">
    <text evidence="1">The sequence shown here is derived from an EMBL/GenBank/DDBJ whole genome shotgun (WGS) entry which is preliminary data.</text>
</comment>
<dbReference type="AlphaFoldDB" id="A0A1R3KAB2"/>
<evidence type="ECO:0000313" key="1">
    <source>
        <dbReference type="EMBL" id="OMP04006.1"/>
    </source>
</evidence>
<accession>A0A1R3KAB2</accession>
<dbReference type="EMBL" id="AWUE01014342">
    <property type="protein sequence ID" value="OMP04006.1"/>
    <property type="molecule type" value="Genomic_DNA"/>
</dbReference>
<gene>
    <name evidence="1" type="ORF">COLO4_10026</name>
</gene>
<name>A0A1R3KAB2_9ROSI</name>